<evidence type="ECO:0000313" key="1">
    <source>
        <dbReference type="EMBL" id="MFC3614294.1"/>
    </source>
</evidence>
<dbReference type="Pfam" id="PF06226">
    <property type="entry name" value="DUF1007"/>
    <property type="match status" value="1"/>
</dbReference>
<evidence type="ECO:0000313" key="2">
    <source>
        <dbReference type="Proteomes" id="UP001595629"/>
    </source>
</evidence>
<name>A0ABV7TFA3_9RHOB</name>
<keyword evidence="2" id="KW-1185">Reference proteome</keyword>
<dbReference type="RefSeq" id="WP_386735495.1">
    <property type="nucleotide sequence ID" value="NZ_JBHRXI010000010.1"/>
</dbReference>
<accession>A0ABV7TFA3</accession>
<proteinExistence type="predicted"/>
<dbReference type="Proteomes" id="UP001595629">
    <property type="component" value="Unassembled WGS sequence"/>
</dbReference>
<comment type="caution">
    <text evidence="1">The sequence shown here is derived from an EMBL/GenBank/DDBJ whole genome shotgun (WGS) entry which is preliminary data.</text>
</comment>
<protein>
    <submittedName>
        <fullName evidence="1">DUF1007 family protein</fullName>
    </submittedName>
</protein>
<dbReference type="InterPro" id="IPR010412">
    <property type="entry name" value="DUF1007"/>
</dbReference>
<organism evidence="1 2">
    <name type="scientific">Lutimaribacter marinistellae</name>
    <dbReference type="NCBI Taxonomy" id="1820329"/>
    <lineage>
        <taxon>Bacteria</taxon>
        <taxon>Pseudomonadati</taxon>
        <taxon>Pseudomonadota</taxon>
        <taxon>Alphaproteobacteria</taxon>
        <taxon>Rhodobacterales</taxon>
        <taxon>Roseobacteraceae</taxon>
        <taxon>Lutimaribacter</taxon>
    </lineage>
</organism>
<reference evidence="2" key="1">
    <citation type="journal article" date="2019" name="Int. J. Syst. Evol. Microbiol.">
        <title>The Global Catalogue of Microorganisms (GCM) 10K type strain sequencing project: providing services to taxonomists for standard genome sequencing and annotation.</title>
        <authorList>
            <consortium name="The Broad Institute Genomics Platform"/>
            <consortium name="The Broad Institute Genome Sequencing Center for Infectious Disease"/>
            <person name="Wu L."/>
            <person name="Ma J."/>
        </authorList>
    </citation>
    <scope>NUCLEOTIDE SEQUENCE [LARGE SCALE GENOMIC DNA]</scope>
    <source>
        <strain evidence="2">KCTC 42911</strain>
    </source>
</reference>
<dbReference type="EMBL" id="JBHRXI010000010">
    <property type="protein sequence ID" value="MFC3614294.1"/>
    <property type="molecule type" value="Genomic_DNA"/>
</dbReference>
<gene>
    <name evidence="1" type="ORF">ACFORG_11025</name>
</gene>
<sequence>MRWIIPLLACCLPAGLAAHPHVFVDTGIELIFDDEGRLTHVRVEWAYDDFYSLMLLEEMRLDNDMDGVLTEAEEGQLAGFDAEWVEGYNGDLVMRLGGQQLELSGPLEPTATTEQGRIVSTHLREVSGAPVIDGQVLSVMPFDEMYYTAYEVTRPVTVNGRAGCAIDKVVPDIDGQLAQMRAMLLTIDADADLEENDIPLVGEEFATEIRLTCPVS</sequence>